<dbReference type="GO" id="GO:0009791">
    <property type="term" value="P:post-embryonic development"/>
    <property type="evidence" value="ECO:0007669"/>
    <property type="project" value="UniProtKB-ARBA"/>
</dbReference>
<feature type="region of interest" description="Disordered" evidence="9">
    <location>
        <begin position="1"/>
        <end position="41"/>
    </location>
</feature>
<keyword evidence="2" id="KW-0433">Leucine-rich repeat</keyword>
<evidence type="ECO:0000256" key="4">
    <source>
        <dbReference type="ARBA" id="ARBA00022729"/>
    </source>
</evidence>
<protein>
    <recommendedName>
        <fullName evidence="11">Disease resistance R13L4/SHOC-2-like LRR domain-containing protein</fullName>
    </recommendedName>
</protein>
<sequence>MAPSVPPKSEATGGKKKKKKSKRNIIDKIPDIPGHDSNDHLVPYAISPLKTNGLGVEPEGTSVCPIYVSDYEDSSEVAIRGDRKINHKLFQTELPSTTKNTNKPTEEKADDNELDHEEAAPQKPASRKKRNLKKSIKKLSDNKKVENTGKLLTEDNLKEIEKEPLCIDVTAYGDDEDDPVLERELEEIALNGRRSGLISGTPDKFAYDTQKGKPKGWRRLTKKTKKKKNKISPDIENNYNEDDERSWHVGTLTKDKDAKKKKMSFEKKIYSVSIIFAVLMAIGCLSYGIIRSNYPKPGDSLTAEQKGIHEVLTRVTGEKTLTDTGTPQHSAWEWLLYTDEEIWNAEGAEGIIQRFALACFYFSTGGNDSKPKKWESNNWMEGPECGDENHEAWIGVNCNSDGEIRALALDAWGLSGTIPPEIGHLSKLENLILKNNPNLTGWIPPSFSHLANLRQLGLYNNHLSGVLPDIFEHTKSLKFINLESNDIYGSIPLEISHLTSLETLVLKGNRFEGIVPFKQLASTSVRYLGLSNNRFAGRIEKAIHDVETLEYLYLDHNALRGTIPPHIGNLKQLKSIDLGHNAFTGALPMSIGNLDRLEYFSLNDNKLAGSLPRRIGSLTRLNTLNMASNTFTGTVPDLSTLTNLKSLQLYSNELQGTLPKSLQHLQSIESIFLSSNRFTGTIPEEISLVSRTLTGFYLSDNLLVGSIPTHLCEFIGLEALFLDTNRFDGTIPSCLGELEDLQQLYLFKNKLTGTVPTTFQNLKHLTGIGLESNQLVGEVSDEVCGLVHHQEVDMWADCGVGETALQCPCCSVCCPGDSCV</sequence>
<dbReference type="InterPro" id="IPR001611">
    <property type="entry name" value="Leu-rich_rpt"/>
</dbReference>
<evidence type="ECO:0000256" key="6">
    <source>
        <dbReference type="ARBA" id="ARBA00022989"/>
    </source>
</evidence>
<dbReference type="AlphaFoldDB" id="A0A448Z2I1"/>
<dbReference type="SMART" id="SM00369">
    <property type="entry name" value="LRR_TYP"/>
    <property type="match status" value="5"/>
</dbReference>
<dbReference type="InterPro" id="IPR032675">
    <property type="entry name" value="LRR_dom_sf"/>
</dbReference>
<evidence type="ECO:0000259" key="11">
    <source>
        <dbReference type="Pfam" id="PF23598"/>
    </source>
</evidence>
<dbReference type="Gene3D" id="3.80.10.10">
    <property type="entry name" value="Ribonuclease Inhibitor"/>
    <property type="match status" value="3"/>
</dbReference>
<evidence type="ECO:0000256" key="8">
    <source>
        <dbReference type="ARBA" id="ARBA00023180"/>
    </source>
</evidence>
<feature type="compositionally biased region" description="Basic and acidic residues" evidence="9">
    <location>
        <begin position="24"/>
        <end position="39"/>
    </location>
</feature>
<feature type="transmembrane region" description="Helical" evidence="10">
    <location>
        <begin position="269"/>
        <end position="290"/>
    </location>
</feature>
<comment type="subcellular location">
    <subcellularLocation>
        <location evidence="1">Membrane</location>
        <topology evidence="1">Single-pass membrane protein</topology>
    </subcellularLocation>
</comment>
<reference evidence="12 13" key="1">
    <citation type="submission" date="2019-01" db="EMBL/GenBank/DDBJ databases">
        <authorList>
            <person name="Ferrante I. M."/>
        </authorList>
    </citation>
    <scope>NUCLEOTIDE SEQUENCE [LARGE SCALE GENOMIC DNA]</scope>
    <source>
        <strain evidence="12 13">B856</strain>
    </source>
</reference>
<dbReference type="SUPFAM" id="SSF52047">
    <property type="entry name" value="RNI-like"/>
    <property type="match status" value="1"/>
</dbReference>
<evidence type="ECO:0000256" key="9">
    <source>
        <dbReference type="SAM" id="MobiDB-lite"/>
    </source>
</evidence>
<dbReference type="Proteomes" id="UP000291116">
    <property type="component" value="Unassembled WGS sequence"/>
</dbReference>
<evidence type="ECO:0000256" key="10">
    <source>
        <dbReference type="SAM" id="Phobius"/>
    </source>
</evidence>
<dbReference type="InterPro" id="IPR003591">
    <property type="entry name" value="Leu-rich_rpt_typical-subtyp"/>
</dbReference>
<keyword evidence="8" id="KW-0325">Glycoprotein</keyword>
<dbReference type="Pfam" id="PF23598">
    <property type="entry name" value="LRR_14"/>
    <property type="match status" value="1"/>
</dbReference>
<dbReference type="OrthoDB" id="205182at2759"/>
<proteinExistence type="predicted"/>
<dbReference type="EMBL" id="CAACVS010000082">
    <property type="protein sequence ID" value="VEU36256.1"/>
    <property type="molecule type" value="Genomic_DNA"/>
</dbReference>
<accession>A0A448Z2I1</accession>
<evidence type="ECO:0000256" key="5">
    <source>
        <dbReference type="ARBA" id="ARBA00022737"/>
    </source>
</evidence>
<dbReference type="FunFam" id="3.80.10.10:FF:000233">
    <property type="entry name" value="Leucine-rich repeat receptor-like protein kinase TDR"/>
    <property type="match status" value="1"/>
</dbReference>
<dbReference type="PANTHER" id="PTHR48004:SF59">
    <property type="entry name" value="LEUCINE-RICH REPEAT-CONTAINING N-TERMINAL PLANT-TYPE DOMAIN-CONTAINING PROTEIN"/>
    <property type="match status" value="1"/>
</dbReference>
<name>A0A448Z2I1_9STRA</name>
<dbReference type="InterPro" id="IPR052941">
    <property type="entry name" value="StomDev_PlantInt_Reg"/>
</dbReference>
<keyword evidence="13" id="KW-1185">Reference proteome</keyword>
<evidence type="ECO:0000256" key="2">
    <source>
        <dbReference type="ARBA" id="ARBA00022614"/>
    </source>
</evidence>
<evidence type="ECO:0000256" key="1">
    <source>
        <dbReference type="ARBA" id="ARBA00004167"/>
    </source>
</evidence>
<organism evidence="12 13">
    <name type="scientific">Pseudo-nitzschia multistriata</name>
    <dbReference type="NCBI Taxonomy" id="183589"/>
    <lineage>
        <taxon>Eukaryota</taxon>
        <taxon>Sar</taxon>
        <taxon>Stramenopiles</taxon>
        <taxon>Ochrophyta</taxon>
        <taxon>Bacillariophyta</taxon>
        <taxon>Bacillariophyceae</taxon>
        <taxon>Bacillariophycidae</taxon>
        <taxon>Bacillariales</taxon>
        <taxon>Bacillariaceae</taxon>
        <taxon>Pseudo-nitzschia</taxon>
    </lineage>
</organism>
<keyword evidence="5" id="KW-0677">Repeat</keyword>
<evidence type="ECO:0000256" key="7">
    <source>
        <dbReference type="ARBA" id="ARBA00023136"/>
    </source>
</evidence>
<evidence type="ECO:0000313" key="12">
    <source>
        <dbReference type="EMBL" id="VEU36256.1"/>
    </source>
</evidence>
<dbReference type="GO" id="GO:0016020">
    <property type="term" value="C:membrane"/>
    <property type="evidence" value="ECO:0007669"/>
    <property type="project" value="UniProtKB-SubCell"/>
</dbReference>
<feature type="compositionally biased region" description="Basic residues" evidence="9">
    <location>
        <begin position="14"/>
        <end position="23"/>
    </location>
</feature>
<dbReference type="Pfam" id="PF00560">
    <property type="entry name" value="LRR_1"/>
    <property type="match status" value="1"/>
</dbReference>
<keyword evidence="3 10" id="KW-0812">Transmembrane</keyword>
<dbReference type="PANTHER" id="PTHR48004">
    <property type="entry name" value="OS01G0149700 PROTEIN"/>
    <property type="match status" value="1"/>
</dbReference>
<keyword evidence="6 10" id="KW-1133">Transmembrane helix</keyword>
<feature type="compositionally biased region" description="Basic residues" evidence="9">
    <location>
        <begin position="125"/>
        <end position="137"/>
    </location>
</feature>
<keyword evidence="7 10" id="KW-0472">Membrane</keyword>
<gene>
    <name evidence="12" type="ORF">PSNMU_V1.4_AUG-EV-PASAV3_0029320</name>
</gene>
<feature type="region of interest" description="Disordered" evidence="9">
    <location>
        <begin position="89"/>
        <end position="140"/>
    </location>
</feature>
<keyword evidence="4" id="KW-0732">Signal</keyword>
<dbReference type="InterPro" id="IPR055414">
    <property type="entry name" value="LRR_R13L4/SHOC2-like"/>
</dbReference>
<evidence type="ECO:0000313" key="13">
    <source>
        <dbReference type="Proteomes" id="UP000291116"/>
    </source>
</evidence>
<evidence type="ECO:0000256" key="3">
    <source>
        <dbReference type="ARBA" id="ARBA00022692"/>
    </source>
</evidence>
<feature type="domain" description="Disease resistance R13L4/SHOC-2-like LRR" evidence="11">
    <location>
        <begin position="541"/>
        <end position="766"/>
    </location>
</feature>